<dbReference type="EMBL" id="JACBXS010000063">
    <property type="protein sequence ID" value="NYS26691.1"/>
    <property type="molecule type" value="Genomic_DNA"/>
</dbReference>
<dbReference type="RefSeq" id="WP_179907484.1">
    <property type="nucleotide sequence ID" value="NZ_JACBXS010000063.1"/>
</dbReference>
<dbReference type="AlphaFoldDB" id="A0A7Z0L190"/>
<proteinExistence type="predicted"/>
<accession>A0A7Z0L190</accession>
<sequence>MNTSFAQGMARATELTQAGKLDEATALIQSLLHSGAVAPKAPITDGDVLEGKFTRLDETAGSVANFQHG</sequence>
<keyword evidence="2" id="KW-1185">Reference proteome</keyword>
<comment type="caution">
    <text evidence="1">The sequence shown here is derived from an EMBL/GenBank/DDBJ whole genome shotgun (WGS) entry which is preliminary data.</text>
</comment>
<name>A0A7Z0L190_9RHOB</name>
<organism evidence="1 2">
    <name type="scientific">Rhabdonatronobacter sediminivivens</name>
    <dbReference type="NCBI Taxonomy" id="2743469"/>
    <lineage>
        <taxon>Bacteria</taxon>
        <taxon>Pseudomonadati</taxon>
        <taxon>Pseudomonadota</taxon>
        <taxon>Alphaproteobacteria</taxon>
        <taxon>Rhodobacterales</taxon>
        <taxon>Paracoccaceae</taxon>
        <taxon>Rhabdonatronobacter</taxon>
    </lineage>
</organism>
<evidence type="ECO:0000313" key="1">
    <source>
        <dbReference type="EMBL" id="NYS26691.1"/>
    </source>
</evidence>
<gene>
    <name evidence="1" type="ORF">HUK65_17055</name>
</gene>
<reference evidence="1 2" key="1">
    <citation type="journal article" date="2000" name="Arch. Microbiol.">
        <title>Rhodobaca bogoriensis gen. nov. and sp. nov., an alkaliphilic purple nonsulfur bacterium from African Rift Valley soda lakes.</title>
        <authorList>
            <person name="Milford A.D."/>
            <person name="Achenbach L.A."/>
            <person name="Jung D.O."/>
            <person name="Madigan M.T."/>
        </authorList>
    </citation>
    <scope>NUCLEOTIDE SEQUENCE [LARGE SCALE GENOMIC DNA]</scope>
    <source>
        <strain evidence="1 2">2376</strain>
    </source>
</reference>
<protein>
    <submittedName>
        <fullName evidence="1">Uncharacterized protein</fullName>
    </submittedName>
</protein>
<evidence type="ECO:0000313" key="2">
    <source>
        <dbReference type="Proteomes" id="UP000529417"/>
    </source>
</evidence>
<dbReference type="Proteomes" id="UP000529417">
    <property type="component" value="Unassembled WGS sequence"/>
</dbReference>